<sequence length="89" mass="10088">MSSIIPILTMLPTTPIIVLLRIPIVTFIITAKVSIFLRLSPTSFPRSSITVWLKIYTIFPMKPSKIPIFPIWVVPDIISRAFSKPPIRV</sequence>
<dbReference type="Proteomes" id="UP001141253">
    <property type="component" value="Chromosome 14"/>
</dbReference>
<proteinExistence type="predicted"/>
<keyword evidence="1" id="KW-1133">Transmembrane helix</keyword>
<dbReference type="EMBL" id="JAPFFI010000022">
    <property type="protein sequence ID" value="KAJ6328993.1"/>
    <property type="molecule type" value="Genomic_DNA"/>
</dbReference>
<reference evidence="2" key="1">
    <citation type="submission" date="2022-10" db="EMBL/GenBank/DDBJ databases">
        <authorList>
            <person name="Hyden B.L."/>
            <person name="Feng K."/>
            <person name="Yates T."/>
            <person name="Jawdy S."/>
            <person name="Smart L.B."/>
            <person name="Muchero W."/>
        </authorList>
    </citation>
    <scope>NUCLEOTIDE SEQUENCE</scope>
    <source>
        <tissue evidence="2">Shoot tip</tissue>
    </source>
</reference>
<organism evidence="2 3">
    <name type="scientific">Salix suchowensis</name>
    <dbReference type="NCBI Taxonomy" id="1278906"/>
    <lineage>
        <taxon>Eukaryota</taxon>
        <taxon>Viridiplantae</taxon>
        <taxon>Streptophyta</taxon>
        <taxon>Embryophyta</taxon>
        <taxon>Tracheophyta</taxon>
        <taxon>Spermatophyta</taxon>
        <taxon>Magnoliopsida</taxon>
        <taxon>eudicotyledons</taxon>
        <taxon>Gunneridae</taxon>
        <taxon>Pentapetalae</taxon>
        <taxon>rosids</taxon>
        <taxon>fabids</taxon>
        <taxon>Malpighiales</taxon>
        <taxon>Salicaceae</taxon>
        <taxon>Saliceae</taxon>
        <taxon>Salix</taxon>
    </lineage>
</organism>
<keyword evidence="1" id="KW-0812">Transmembrane</keyword>
<comment type="caution">
    <text evidence="2">The sequence shown here is derived from an EMBL/GenBank/DDBJ whole genome shotgun (WGS) entry which is preliminary data.</text>
</comment>
<accession>A0ABQ9A931</accession>
<evidence type="ECO:0000313" key="2">
    <source>
        <dbReference type="EMBL" id="KAJ6328993.1"/>
    </source>
</evidence>
<evidence type="ECO:0000313" key="3">
    <source>
        <dbReference type="Proteomes" id="UP001141253"/>
    </source>
</evidence>
<protein>
    <submittedName>
        <fullName evidence="2">Uncharacterized protein</fullName>
    </submittedName>
</protein>
<keyword evidence="1" id="KW-0472">Membrane</keyword>
<gene>
    <name evidence="2" type="ORF">OIU77_010631</name>
</gene>
<keyword evidence="3" id="KW-1185">Reference proteome</keyword>
<feature type="transmembrane region" description="Helical" evidence="1">
    <location>
        <begin position="16"/>
        <end position="37"/>
    </location>
</feature>
<name>A0ABQ9A931_9ROSI</name>
<evidence type="ECO:0000256" key="1">
    <source>
        <dbReference type="SAM" id="Phobius"/>
    </source>
</evidence>
<reference evidence="2" key="2">
    <citation type="journal article" date="2023" name="Int. J. Mol. Sci.">
        <title>De Novo Assembly and Annotation of 11 Diverse Shrub Willow (Salix) Genomes Reveals Novel Gene Organization in Sex-Linked Regions.</title>
        <authorList>
            <person name="Hyden B."/>
            <person name="Feng K."/>
            <person name="Yates T.B."/>
            <person name="Jawdy S."/>
            <person name="Cereghino C."/>
            <person name="Smart L.B."/>
            <person name="Muchero W."/>
        </authorList>
    </citation>
    <scope>NUCLEOTIDE SEQUENCE</scope>
    <source>
        <tissue evidence="2">Shoot tip</tissue>
    </source>
</reference>